<dbReference type="Proteomes" id="UP000479773">
    <property type="component" value="Unassembled WGS sequence"/>
</dbReference>
<name>A0A5M5PJR1_BACFG</name>
<reference evidence="1 2" key="1">
    <citation type="journal article" date="2019" name="Nat. Med.">
        <title>A library of human gut bacterial isolates paired with longitudinal multiomics data enables mechanistic microbiome research.</title>
        <authorList>
            <person name="Poyet M."/>
            <person name="Groussin M."/>
            <person name="Gibbons S.M."/>
            <person name="Avila-Pacheco J."/>
            <person name="Jiang X."/>
            <person name="Kearney S.M."/>
            <person name="Perrotta A.R."/>
            <person name="Berdy B."/>
            <person name="Zhao S."/>
            <person name="Lieberman T.D."/>
            <person name="Swanson P.K."/>
            <person name="Smith M."/>
            <person name="Roesemann S."/>
            <person name="Alexander J.E."/>
            <person name="Rich S.A."/>
            <person name="Livny J."/>
            <person name="Vlamakis H."/>
            <person name="Clish C."/>
            <person name="Bullock K."/>
            <person name="Deik A."/>
            <person name="Scott J."/>
            <person name="Pierce K.A."/>
            <person name="Xavier R.J."/>
            <person name="Alm E.J."/>
        </authorList>
    </citation>
    <scope>NUCLEOTIDE SEQUENCE [LARGE SCALE GENOMIC DNA]</scope>
    <source>
        <strain evidence="1 2">BIOML-A106</strain>
    </source>
</reference>
<evidence type="ECO:0000313" key="1">
    <source>
        <dbReference type="EMBL" id="KAA4752095.1"/>
    </source>
</evidence>
<comment type="caution">
    <text evidence="1">The sequence shown here is derived from an EMBL/GenBank/DDBJ whole genome shotgun (WGS) entry which is preliminary data.</text>
</comment>
<protein>
    <submittedName>
        <fullName evidence="1">Uncharacterized protein</fullName>
    </submittedName>
</protein>
<sequence length="51" mass="5932">MILRTGFFSIRPWLFVCGRCIFRSLFCFYCCAIHQSIILRARLSLRGSSGK</sequence>
<proteinExistence type="predicted"/>
<evidence type="ECO:0000313" key="2">
    <source>
        <dbReference type="Proteomes" id="UP000479773"/>
    </source>
</evidence>
<dbReference type="EMBL" id="VWEQ01000010">
    <property type="protein sequence ID" value="KAA4752095.1"/>
    <property type="molecule type" value="Genomic_DNA"/>
</dbReference>
<organism evidence="1 2">
    <name type="scientific">Bacteroides fragilis</name>
    <dbReference type="NCBI Taxonomy" id="817"/>
    <lineage>
        <taxon>Bacteria</taxon>
        <taxon>Pseudomonadati</taxon>
        <taxon>Bacteroidota</taxon>
        <taxon>Bacteroidia</taxon>
        <taxon>Bacteroidales</taxon>
        <taxon>Bacteroidaceae</taxon>
        <taxon>Bacteroides</taxon>
    </lineage>
</organism>
<gene>
    <name evidence="1" type="ORF">F3B44_12045</name>
</gene>
<dbReference type="AlphaFoldDB" id="A0A5M5PJR1"/>
<accession>A0A5M5PJR1</accession>